<dbReference type="OrthoDB" id="3362543at2759"/>
<gene>
    <name evidence="3" type="ORF">CALVIDRAFT_602496</name>
</gene>
<sequence>MQFSGLLAFFITLFAFGLLVSAAPVEERDIDKRDIVSEVLSAVQTLQTEVLSVVDSISLLSPITATANDILPLVDQIESLVAGATLNLDLLGLLKREELDARQLGDLTTEIADVLGGIISSVTGVLGGFTGVSGLSGVTSILDDPLSTILTVVEGLIPGVLTIVAGLLGTVVGLLGSLGLSSLLGILAL</sequence>
<evidence type="ECO:0008006" key="5">
    <source>
        <dbReference type="Google" id="ProtNLM"/>
    </source>
</evidence>
<feature type="transmembrane region" description="Helical" evidence="1">
    <location>
        <begin position="155"/>
        <end position="188"/>
    </location>
</feature>
<protein>
    <recommendedName>
        <fullName evidence="5">Sc15 protein</fullName>
    </recommendedName>
</protein>
<feature type="chain" id="PRO_5007887276" description="Sc15 protein" evidence="2">
    <location>
        <begin position="23"/>
        <end position="189"/>
    </location>
</feature>
<dbReference type="Proteomes" id="UP000076738">
    <property type="component" value="Unassembled WGS sequence"/>
</dbReference>
<keyword evidence="4" id="KW-1185">Reference proteome</keyword>
<evidence type="ECO:0000313" key="4">
    <source>
        <dbReference type="Proteomes" id="UP000076738"/>
    </source>
</evidence>
<feature type="signal peptide" evidence="2">
    <location>
        <begin position="1"/>
        <end position="22"/>
    </location>
</feature>
<proteinExistence type="predicted"/>
<reference evidence="3 4" key="1">
    <citation type="journal article" date="2016" name="Mol. Biol. Evol.">
        <title>Comparative Genomics of Early-Diverging Mushroom-Forming Fungi Provides Insights into the Origins of Lignocellulose Decay Capabilities.</title>
        <authorList>
            <person name="Nagy L.G."/>
            <person name="Riley R."/>
            <person name="Tritt A."/>
            <person name="Adam C."/>
            <person name="Daum C."/>
            <person name="Floudas D."/>
            <person name="Sun H."/>
            <person name="Yadav J.S."/>
            <person name="Pangilinan J."/>
            <person name="Larsson K.H."/>
            <person name="Matsuura K."/>
            <person name="Barry K."/>
            <person name="Labutti K."/>
            <person name="Kuo R."/>
            <person name="Ohm R.A."/>
            <person name="Bhattacharya S.S."/>
            <person name="Shirouzu T."/>
            <person name="Yoshinaga Y."/>
            <person name="Martin F.M."/>
            <person name="Grigoriev I.V."/>
            <person name="Hibbett D.S."/>
        </authorList>
    </citation>
    <scope>NUCLEOTIDE SEQUENCE [LARGE SCALE GENOMIC DNA]</scope>
    <source>
        <strain evidence="3 4">TUFC12733</strain>
    </source>
</reference>
<evidence type="ECO:0000256" key="1">
    <source>
        <dbReference type="SAM" id="Phobius"/>
    </source>
</evidence>
<keyword evidence="1" id="KW-0472">Membrane</keyword>
<organism evidence="3 4">
    <name type="scientific">Calocera viscosa (strain TUFC12733)</name>
    <dbReference type="NCBI Taxonomy" id="1330018"/>
    <lineage>
        <taxon>Eukaryota</taxon>
        <taxon>Fungi</taxon>
        <taxon>Dikarya</taxon>
        <taxon>Basidiomycota</taxon>
        <taxon>Agaricomycotina</taxon>
        <taxon>Dacrymycetes</taxon>
        <taxon>Dacrymycetales</taxon>
        <taxon>Dacrymycetaceae</taxon>
        <taxon>Calocera</taxon>
    </lineage>
</organism>
<dbReference type="AlphaFoldDB" id="A0A167GZR2"/>
<keyword evidence="1" id="KW-1133">Transmembrane helix</keyword>
<name>A0A167GZR2_CALVF</name>
<evidence type="ECO:0000256" key="2">
    <source>
        <dbReference type="SAM" id="SignalP"/>
    </source>
</evidence>
<accession>A0A167GZR2</accession>
<keyword evidence="1" id="KW-0812">Transmembrane</keyword>
<keyword evidence="2" id="KW-0732">Signal</keyword>
<evidence type="ECO:0000313" key="3">
    <source>
        <dbReference type="EMBL" id="KZO91078.1"/>
    </source>
</evidence>
<dbReference type="EMBL" id="KV417329">
    <property type="protein sequence ID" value="KZO91078.1"/>
    <property type="molecule type" value="Genomic_DNA"/>
</dbReference>